<sequence length="122" mass="13747">MPPAETGPHRSASVRAGLRRASSSPIIRKSVENKKSDSIRMIVESLNIALDTPAFVENRPFERDQVQAASSRDLPFFAEFAVHRHRATPWTRATREFANVRQIDQDANHSSSENDFSRTVQS</sequence>
<dbReference type="RefSeq" id="WP_394827280.1">
    <property type="nucleotide sequence ID" value="NZ_CP089984.1"/>
</dbReference>
<name>A0ABZ2M3Y0_9BACT</name>
<keyword evidence="3" id="KW-1185">Reference proteome</keyword>
<protein>
    <submittedName>
        <fullName evidence="2">Uncharacterized protein</fullName>
    </submittedName>
</protein>
<reference evidence="2 3" key="1">
    <citation type="submission" date="2021-12" db="EMBL/GenBank/DDBJ databases">
        <title>Discovery of the Pendulisporaceae a myxobacterial family with distinct sporulation behavior and unique specialized metabolism.</title>
        <authorList>
            <person name="Garcia R."/>
            <person name="Popoff A."/>
            <person name="Bader C.D."/>
            <person name="Loehr J."/>
            <person name="Walesch S."/>
            <person name="Walt C."/>
            <person name="Boldt J."/>
            <person name="Bunk B."/>
            <person name="Haeckl F.J.F.P.J."/>
            <person name="Gunesch A.P."/>
            <person name="Birkelbach J."/>
            <person name="Nuebel U."/>
            <person name="Pietschmann T."/>
            <person name="Bach T."/>
            <person name="Mueller R."/>
        </authorList>
    </citation>
    <scope>NUCLEOTIDE SEQUENCE [LARGE SCALE GENOMIC DNA]</scope>
    <source>
        <strain evidence="2 3">MSr11954</strain>
    </source>
</reference>
<dbReference type="Proteomes" id="UP001370348">
    <property type="component" value="Chromosome"/>
</dbReference>
<feature type="region of interest" description="Disordered" evidence="1">
    <location>
        <begin position="1"/>
        <end position="29"/>
    </location>
</feature>
<proteinExistence type="predicted"/>
<accession>A0ABZ2M3Y0</accession>
<evidence type="ECO:0000256" key="1">
    <source>
        <dbReference type="SAM" id="MobiDB-lite"/>
    </source>
</evidence>
<dbReference type="EMBL" id="CP089984">
    <property type="protein sequence ID" value="WXB17645.1"/>
    <property type="molecule type" value="Genomic_DNA"/>
</dbReference>
<evidence type="ECO:0000313" key="2">
    <source>
        <dbReference type="EMBL" id="WXB17645.1"/>
    </source>
</evidence>
<evidence type="ECO:0000313" key="3">
    <source>
        <dbReference type="Proteomes" id="UP001370348"/>
    </source>
</evidence>
<gene>
    <name evidence="2" type="ORF">LZC94_10265</name>
</gene>
<organism evidence="2 3">
    <name type="scientific">Pendulispora albinea</name>
    <dbReference type="NCBI Taxonomy" id="2741071"/>
    <lineage>
        <taxon>Bacteria</taxon>
        <taxon>Pseudomonadati</taxon>
        <taxon>Myxococcota</taxon>
        <taxon>Myxococcia</taxon>
        <taxon>Myxococcales</taxon>
        <taxon>Sorangiineae</taxon>
        <taxon>Pendulisporaceae</taxon>
        <taxon>Pendulispora</taxon>
    </lineage>
</organism>